<dbReference type="SUPFAM" id="SSF52283">
    <property type="entry name" value="Formate/glycerate dehydrogenase catalytic domain-like"/>
    <property type="match status" value="1"/>
</dbReference>
<reference evidence="7 8" key="1">
    <citation type="submission" date="2016-05" db="EMBL/GenBank/DDBJ databases">
        <title>Genomic and physiological characterization of Planctopirus sp. isolated from fresh water lake.</title>
        <authorList>
            <person name="Subhash Y."/>
            <person name="Ramana C."/>
        </authorList>
    </citation>
    <scope>NUCLEOTIDE SEQUENCE [LARGE SCALE GENOMIC DNA]</scope>
    <source>
        <strain evidence="7 8">JC280</strain>
    </source>
</reference>
<dbReference type="InterPro" id="IPR006139">
    <property type="entry name" value="D-isomer_2_OHA_DH_cat_dom"/>
</dbReference>
<dbReference type="EMBL" id="LYDR01000063">
    <property type="protein sequence ID" value="ODA32557.1"/>
    <property type="molecule type" value="Genomic_DNA"/>
</dbReference>
<comment type="similarity">
    <text evidence="1 4">Belongs to the D-isomer specific 2-hydroxyacid dehydrogenase family.</text>
</comment>
<dbReference type="OrthoDB" id="277029at2"/>
<gene>
    <name evidence="7" type="ORF">A6X21_19515</name>
</gene>
<dbReference type="STRING" id="1841610.A6X21_19515"/>
<dbReference type="InterPro" id="IPR043322">
    <property type="entry name" value="CtBP"/>
</dbReference>
<dbReference type="InterPro" id="IPR006140">
    <property type="entry name" value="D-isomer_DH_NAD-bd"/>
</dbReference>
<dbReference type="Pfam" id="PF02826">
    <property type="entry name" value="2-Hacid_dh_C"/>
    <property type="match status" value="1"/>
</dbReference>
<dbReference type="PANTHER" id="PTHR43761">
    <property type="entry name" value="D-ISOMER SPECIFIC 2-HYDROXYACID DEHYDROGENASE FAMILY PROTEIN (AFU_ORTHOLOGUE AFUA_1G13630)"/>
    <property type="match status" value="1"/>
</dbReference>
<dbReference type="SUPFAM" id="SSF51735">
    <property type="entry name" value="NAD(P)-binding Rossmann-fold domains"/>
    <property type="match status" value="1"/>
</dbReference>
<evidence type="ECO:0000256" key="3">
    <source>
        <dbReference type="ARBA" id="ARBA00023027"/>
    </source>
</evidence>
<dbReference type="PANTHER" id="PTHR43761:SF1">
    <property type="entry name" value="D-ISOMER SPECIFIC 2-HYDROXYACID DEHYDROGENASE CATALYTIC DOMAIN-CONTAINING PROTEIN-RELATED"/>
    <property type="match status" value="1"/>
</dbReference>
<evidence type="ECO:0000256" key="2">
    <source>
        <dbReference type="ARBA" id="ARBA00023002"/>
    </source>
</evidence>
<dbReference type="PROSITE" id="PS00671">
    <property type="entry name" value="D_2_HYDROXYACID_DH_3"/>
    <property type="match status" value="1"/>
</dbReference>
<dbReference type="InterPro" id="IPR029753">
    <property type="entry name" value="D-isomer_DH_CS"/>
</dbReference>
<keyword evidence="2 4" id="KW-0560">Oxidoreductase</keyword>
<feature type="domain" description="D-isomer specific 2-hydroxyacid dehydrogenase NAD-binding" evidence="6">
    <location>
        <begin position="108"/>
        <end position="281"/>
    </location>
</feature>
<protein>
    <submittedName>
        <fullName evidence="7">Dehydrogenase</fullName>
    </submittedName>
</protein>
<dbReference type="Proteomes" id="UP000094828">
    <property type="component" value="Unassembled WGS sequence"/>
</dbReference>
<feature type="domain" description="D-isomer specific 2-hydroxyacid dehydrogenase catalytic" evidence="5">
    <location>
        <begin position="33"/>
        <end position="313"/>
    </location>
</feature>
<sequence length="315" mass="34014">MYQVLLTDRAWPSLDIETEVLAAAGARLIEAPAGDEKTLCELAAEADAIATNWAKVTPAVIAAAPRLKTVARLGIGLDNIAIPECTARGIPVTNSPDYCTHEVSDHALGLLLALSRKIAFFHHRTKQGEYNLGAGLPLTRIKGQKLGLVGLGNTARALVPKARALGLEILAHTSSGNDYGTGCQMVSLAELLSQSDFISVHAPLTPATRKMFGKEQFRQMKPTAYLINTSRGGLIDEAALEEAIKSGCIAGAALDVFDPEPCDLSRPLFQDERVIVTPHAAFISEQSLEQMRREVMEQIVQVFRGEKPRNLVNLK</sequence>
<dbReference type="InterPro" id="IPR036291">
    <property type="entry name" value="NAD(P)-bd_dom_sf"/>
</dbReference>
<name>A0A1C3EH52_9PLAN</name>
<dbReference type="GO" id="GO:0051287">
    <property type="term" value="F:NAD binding"/>
    <property type="evidence" value="ECO:0007669"/>
    <property type="project" value="InterPro"/>
</dbReference>
<dbReference type="Pfam" id="PF00389">
    <property type="entry name" value="2-Hacid_dh"/>
    <property type="match status" value="1"/>
</dbReference>
<keyword evidence="8" id="KW-1185">Reference proteome</keyword>
<dbReference type="Gene3D" id="3.40.50.720">
    <property type="entry name" value="NAD(P)-binding Rossmann-like Domain"/>
    <property type="match status" value="2"/>
</dbReference>
<comment type="caution">
    <text evidence="7">The sequence shown here is derived from an EMBL/GenBank/DDBJ whole genome shotgun (WGS) entry which is preliminary data.</text>
</comment>
<evidence type="ECO:0000259" key="6">
    <source>
        <dbReference type="Pfam" id="PF02826"/>
    </source>
</evidence>
<evidence type="ECO:0000313" key="7">
    <source>
        <dbReference type="EMBL" id="ODA32557.1"/>
    </source>
</evidence>
<dbReference type="AlphaFoldDB" id="A0A1C3EH52"/>
<organism evidence="7 8">
    <name type="scientific">Planctopirus hydrillae</name>
    <dbReference type="NCBI Taxonomy" id="1841610"/>
    <lineage>
        <taxon>Bacteria</taxon>
        <taxon>Pseudomonadati</taxon>
        <taxon>Planctomycetota</taxon>
        <taxon>Planctomycetia</taxon>
        <taxon>Planctomycetales</taxon>
        <taxon>Planctomycetaceae</taxon>
        <taxon>Planctopirus</taxon>
    </lineage>
</organism>
<evidence type="ECO:0000256" key="4">
    <source>
        <dbReference type="RuleBase" id="RU003719"/>
    </source>
</evidence>
<dbReference type="RefSeq" id="WP_068847074.1">
    <property type="nucleotide sequence ID" value="NZ_LYDR01000063.1"/>
</dbReference>
<dbReference type="FunFam" id="3.40.50.720:FF:000041">
    <property type="entry name" value="D-3-phosphoglycerate dehydrogenase"/>
    <property type="match status" value="1"/>
</dbReference>
<dbReference type="GO" id="GO:0047545">
    <property type="term" value="F:(S)-2-hydroxyglutarate dehydrogenase activity"/>
    <property type="evidence" value="ECO:0007669"/>
    <property type="project" value="UniProtKB-ARBA"/>
</dbReference>
<proteinExistence type="inferred from homology"/>
<dbReference type="GO" id="GO:0004617">
    <property type="term" value="F:phosphoglycerate dehydrogenase activity"/>
    <property type="evidence" value="ECO:0007669"/>
    <property type="project" value="UniProtKB-ARBA"/>
</dbReference>
<dbReference type="PROSITE" id="PS00670">
    <property type="entry name" value="D_2_HYDROXYACID_DH_2"/>
    <property type="match status" value="1"/>
</dbReference>
<dbReference type="InterPro" id="IPR050418">
    <property type="entry name" value="D-iso_2-hydroxyacid_DH_PdxB"/>
</dbReference>
<dbReference type="CDD" id="cd05299">
    <property type="entry name" value="CtBP_dh"/>
    <property type="match status" value="1"/>
</dbReference>
<dbReference type="GO" id="GO:0006564">
    <property type="term" value="P:L-serine biosynthetic process"/>
    <property type="evidence" value="ECO:0007669"/>
    <property type="project" value="UniProtKB-ARBA"/>
</dbReference>
<keyword evidence="3" id="KW-0520">NAD</keyword>
<evidence type="ECO:0000259" key="5">
    <source>
        <dbReference type="Pfam" id="PF00389"/>
    </source>
</evidence>
<accession>A0A1C3EH52</accession>
<dbReference type="GO" id="GO:0003714">
    <property type="term" value="F:transcription corepressor activity"/>
    <property type="evidence" value="ECO:0007669"/>
    <property type="project" value="InterPro"/>
</dbReference>
<evidence type="ECO:0000313" key="8">
    <source>
        <dbReference type="Proteomes" id="UP000094828"/>
    </source>
</evidence>
<evidence type="ECO:0000256" key="1">
    <source>
        <dbReference type="ARBA" id="ARBA00005854"/>
    </source>
</evidence>